<name>A0A518AYD1_9BACT</name>
<keyword evidence="1" id="KW-0472">Membrane</keyword>
<dbReference type="RefSeq" id="WP_145254442.1">
    <property type="nucleotide sequence ID" value="NZ_CP036279.1"/>
</dbReference>
<dbReference type="PANTHER" id="PTHR36832">
    <property type="entry name" value="SLR1174 PROTEIN-RELATED"/>
    <property type="match status" value="1"/>
</dbReference>
<evidence type="ECO:0000313" key="2">
    <source>
        <dbReference type="EMBL" id="QDU59724.1"/>
    </source>
</evidence>
<keyword evidence="1" id="KW-1133">Transmembrane helix</keyword>
<dbReference type="InterPro" id="IPR010390">
    <property type="entry name" value="ABC-2_transporter-like"/>
</dbReference>
<feature type="transmembrane region" description="Helical" evidence="1">
    <location>
        <begin position="118"/>
        <end position="139"/>
    </location>
</feature>
<feature type="transmembrane region" description="Helical" evidence="1">
    <location>
        <begin position="205"/>
        <end position="226"/>
    </location>
</feature>
<reference evidence="2 3" key="1">
    <citation type="submission" date="2019-02" db="EMBL/GenBank/DDBJ databases">
        <title>Deep-cultivation of Planctomycetes and their phenomic and genomic characterization uncovers novel biology.</title>
        <authorList>
            <person name="Wiegand S."/>
            <person name="Jogler M."/>
            <person name="Boedeker C."/>
            <person name="Pinto D."/>
            <person name="Vollmers J."/>
            <person name="Rivas-Marin E."/>
            <person name="Kohn T."/>
            <person name="Peeters S.H."/>
            <person name="Heuer A."/>
            <person name="Rast P."/>
            <person name="Oberbeckmann S."/>
            <person name="Bunk B."/>
            <person name="Jeske O."/>
            <person name="Meyerdierks A."/>
            <person name="Storesund J.E."/>
            <person name="Kallscheuer N."/>
            <person name="Luecker S."/>
            <person name="Lage O.M."/>
            <person name="Pohl T."/>
            <person name="Merkel B.J."/>
            <person name="Hornburger P."/>
            <person name="Mueller R.-W."/>
            <person name="Bruemmer F."/>
            <person name="Labrenz M."/>
            <person name="Spormann A.M."/>
            <person name="Op den Camp H."/>
            <person name="Overmann J."/>
            <person name="Amann R."/>
            <person name="Jetten M.S.M."/>
            <person name="Mascher T."/>
            <person name="Medema M.H."/>
            <person name="Devos D.P."/>
            <person name="Kaster A.-K."/>
            <person name="Ovreas L."/>
            <person name="Rohde M."/>
            <person name="Galperin M.Y."/>
            <person name="Jogler C."/>
        </authorList>
    </citation>
    <scope>NUCLEOTIDE SEQUENCE [LARGE SCALE GENOMIC DNA]</scope>
    <source>
        <strain evidence="2 3">Pan216</strain>
    </source>
</reference>
<evidence type="ECO:0000256" key="1">
    <source>
        <dbReference type="SAM" id="Phobius"/>
    </source>
</evidence>
<dbReference type="AlphaFoldDB" id="A0A518AYD1"/>
<feature type="transmembrane region" description="Helical" evidence="1">
    <location>
        <begin position="145"/>
        <end position="165"/>
    </location>
</feature>
<dbReference type="Proteomes" id="UP000317093">
    <property type="component" value="Chromosome"/>
</dbReference>
<sequence length="272" mass="30444">MIVLRKYATIFSISLAERLTYRTDFFLGTLIRFMPIVTTIFLWGAIFAGSDRTRIAGFTSDEIIAYYLLIMVSRAFSSMPGLASGIAFDIREGNIKKYLTQPIDMLGFLLTSRIAHKLVYYSIASVPFAIVFFLCREFFPGWPPPTVLAAYVISLALAFVIGFLFEALLGVLGFWMLEISSLLWVVNTLNYLLNGHMFPLDLVPGPLGVLIRLLPFQYMAYFPAMLFLRGAEMSTMELALAVGGELLCAVALWVAVRYLFARGVRHYSAFGG</sequence>
<feature type="transmembrane region" description="Helical" evidence="1">
    <location>
        <begin position="66"/>
        <end position="88"/>
    </location>
</feature>
<dbReference type="PANTHER" id="PTHR36832:SF1">
    <property type="entry name" value="SLR1174 PROTEIN"/>
    <property type="match status" value="1"/>
</dbReference>
<feature type="transmembrane region" description="Helical" evidence="1">
    <location>
        <begin position="238"/>
        <end position="260"/>
    </location>
</feature>
<accession>A0A518AYD1</accession>
<keyword evidence="1" id="KW-0812">Transmembrane</keyword>
<proteinExistence type="predicted"/>
<evidence type="ECO:0008006" key="4">
    <source>
        <dbReference type="Google" id="ProtNLM"/>
    </source>
</evidence>
<dbReference type="OrthoDB" id="8582979at2"/>
<evidence type="ECO:0000313" key="3">
    <source>
        <dbReference type="Proteomes" id="UP000317093"/>
    </source>
</evidence>
<protein>
    <recommendedName>
        <fullName evidence="4">ABC transporter permease</fullName>
    </recommendedName>
</protein>
<feature type="transmembrane region" description="Helical" evidence="1">
    <location>
        <begin position="172"/>
        <end position="193"/>
    </location>
</feature>
<organism evidence="2 3">
    <name type="scientific">Kolteria novifilia</name>
    <dbReference type="NCBI Taxonomy" id="2527975"/>
    <lineage>
        <taxon>Bacteria</taxon>
        <taxon>Pseudomonadati</taxon>
        <taxon>Planctomycetota</taxon>
        <taxon>Planctomycetia</taxon>
        <taxon>Kolteriales</taxon>
        <taxon>Kolteriaceae</taxon>
        <taxon>Kolteria</taxon>
    </lineage>
</organism>
<dbReference type="KEGG" id="knv:Pan216_05560"/>
<dbReference type="Pfam" id="PF06182">
    <property type="entry name" value="ABC2_membrane_6"/>
    <property type="match status" value="1"/>
</dbReference>
<dbReference type="EMBL" id="CP036279">
    <property type="protein sequence ID" value="QDU59724.1"/>
    <property type="molecule type" value="Genomic_DNA"/>
</dbReference>
<feature type="transmembrane region" description="Helical" evidence="1">
    <location>
        <begin position="25"/>
        <end position="46"/>
    </location>
</feature>
<keyword evidence="3" id="KW-1185">Reference proteome</keyword>
<gene>
    <name evidence="2" type="ORF">Pan216_05560</name>
</gene>